<proteinExistence type="predicted"/>
<evidence type="ECO:0000313" key="2">
    <source>
        <dbReference type="EMBL" id="GFG30956.1"/>
    </source>
</evidence>
<keyword evidence="1" id="KW-1133">Transmembrane helix</keyword>
<comment type="caution">
    <text evidence="2">The sequence shown here is derived from an EMBL/GenBank/DDBJ whole genome shotgun (WGS) entry which is preliminary data.</text>
</comment>
<dbReference type="Proteomes" id="UP000502823">
    <property type="component" value="Unassembled WGS sequence"/>
</dbReference>
<name>A0A6L2PEX8_COPFO</name>
<dbReference type="AlphaFoldDB" id="A0A6L2PEX8"/>
<keyword evidence="3" id="KW-1185">Reference proteome</keyword>
<reference evidence="3" key="1">
    <citation type="submission" date="2020-01" db="EMBL/GenBank/DDBJ databases">
        <title>Draft genome sequence of the Termite Coptotermes fromosanus.</title>
        <authorList>
            <person name="Itakura S."/>
            <person name="Yosikawa Y."/>
            <person name="Umezawa K."/>
        </authorList>
    </citation>
    <scope>NUCLEOTIDE SEQUENCE [LARGE SCALE GENOMIC DNA]</scope>
</reference>
<sequence length="191" mass="22273">MEHSKYDAKSHTVYNNNLNENRFKELLFILRLAGIPLNKKSVSRINAVYNATAIVCFYITNFCVCVDTFVHRHQLVYAMNKFRVSLGMQIIIWTHFSISYRKRELEHLFRLTDSFTWEELPTRDPDIGYLTNAGYIPIIQSLTKYTAVFAFVYHAIQSAVRIVTSHDMIFTTWFPIDASSSPVYEISNLIQ</sequence>
<feature type="non-terminal residue" evidence="2">
    <location>
        <position position="191"/>
    </location>
</feature>
<organism evidence="2 3">
    <name type="scientific">Coptotermes formosanus</name>
    <name type="common">Formosan subterranean termite</name>
    <dbReference type="NCBI Taxonomy" id="36987"/>
    <lineage>
        <taxon>Eukaryota</taxon>
        <taxon>Metazoa</taxon>
        <taxon>Ecdysozoa</taxon>
        <taxon>Arthropoda</taxon>
        <taxon>Hexapoda</taxon>
        <taxon>Insecta</taxon>
        <taxon>Pterygota</taxon>
        <taxon>Neoptera</taxon>
        <taxon>Polyneoptera</taxon>
        <taxon>Dictyoptera</taxon>
        <taxon>Blattodea</taxon>
        <taxon>Blattoidea</taxon>
        <taxon>Termitoidae</taxon>
        <taxon>Rhinotermitidae</taxon>
        <taxon>Coptotermes</taxon>
    </lineage>
</organism>
<keyword evidence="1" id="KW-0472">Membrane</keyword>
<dbReference type="EMBL" id="BLKM01007548">
    <property type="protein sequence ID" value="GFG30956.1"/>
    <property type="molecule type" value="Genomic_DNA"/>
</dbReference>
<evidence type="ECO:0000256" key="1">
    <source>
        <dbReference type="SAM" id="Phobius"/>
    </source>
</evidence>
<feature type="transmembrane region" description="Helical" evidence="1">
    <location>
        <begin position="47"/>
        <end position="70"/>
    </location>
</feature>
<dbReference type="InParanoid" id="A0A6L2PEX8"/>
<protein>
    <submittedName>
        <fullName evidence="2">Uncharacterized protein</fullName>
    </submittedName>
</protein>
<dbReference type="OrthoDB" id="10588501at2759"/>
<gene>
    <name evidence="2" type="ORF">Cfor_03709</name>
</gene>
<keyword evidence="1" id="KW-0812">Transmembrane</keyword>
<accession>A0A6L2PEX8</accession>
<evidence type="ECO:0000313" key="3">
    <source>
        <dbReference type="Proteomes" id="UP000502823"/>
    </source>
</evidence>